<protein>
    <submittedName>
        <fullName evidence="2">Uncharacterized protein</fullName>
    </submittedName>
</protein>
<feature type="region of interest" description="Disordered" evidence="1">
    <location>
        <begin position="508"/>
        <end position="530"/>
    </location>
</feature>
<keyword evidence="3" id="KW-1185">Reference proteome</keyword>
<feature type="compositionally biased region" description="Basic and acidic residues" evidence="1">
    <location>
        <begin position="421"/>
        <end position="430"/>
    </location>
</feature>
<accession>A0A1Q9CSN3</accession>
<feature type="region of interest" description="Disordered" evidence="1">
    <location>
        <begin position="149"/>
        <end position="190"/>
    </location>
</feature>
<dbReference type="AlphaFoldDB" id="A0A1Q9CSN3"/>
<organism evidence="2 3">
    <name type="scientific">Symbiodinium microadriaticum</name>
    <name type="common">Dinoflagellate</name>
    <name type="synonym">Zooxanthella microadriatica</name>
    <dbReference type="NCBI Taxonomy" id="2951"/>
    <lineage>
        <taxon>Eukaryota</taxon>
        <taxon>Sar</taxon>
        <taxon>Alveolata</taxon>
        <taxon>Dinophyceae</taxon>
        <taxon>Suessiales</taxon>
        <taxon>Symbiodiniaceae</taxon>
        <taxon>Symbiodinium</taxon>
    </lineage>
</organism>
<evidence type="ECO:0000256" key="1">
    <source>
        <dbReference type="SAM" id="MobiDB-lite"/>
    </source>
</evidence>
<evidence type="ECO:0000313" key="3">
    <source>
        <dbReference type="Proteomes" id="UP000186817"/>
    </source>
</evidence>
<dbReference type="EMBL" id="LSRX01000947">
    <property type="protein sequence ID" value="OLP85938.1"/>
    <property type="molecule type" value="Genomic_DNA"/>
</dbReference>
<evidence type="ECO:0000313" key="2">
    <source>
        <dbReference type="EMBL" id="OLP85938.1"/>
    </source>
</evidence>
<proteinExistence type="predicted"/>
<feature type="compositionally biased region" description="Basic and acidic residues" evidence="1">
    <location>
        <begin position="516"/>
        <end position="530"/>
    </location>
</feature>
<feature type="region of interest" description="Disordered" evidence="1">
    <location>
        <begin position="813"/>
        <end position="834"/>
    </location>
</feature>
<dbReference type="Proteomes" id="UP000186817">
    <property type="component" value="Unassembled WGS sequence"/>
</dbReference>
<sequence length="834" mass="93103">MAAGEHVSLLGKLNERIKLSEEYKTKTENMIHRILEQHAMWRAQHTAILEVYAALGGWTKDAAQQVVAAALPSLQRSCPSDSSAPRPTRSEQIVVLDGPNQVWDRDFGNSEFHDQVPNPIEREMSQQVIAEESVDVLEDDDVMLVAEEPYPGNTQSSQQPDSRSSLGRQFARSQLARMSARSSEFDSPSFCSGMSADELGKQILTDLDRIPDKEWETRSRENVRPAGEAKSLQKTLGLFVGARWHGIPMPTTDTFNFRKLTGNILLYARQLGVGEATSIQVTKNLCTRPHRDVNNRGPSRIFGLGDWTEGGETFVQDDRGTEKHELQEHIPGIGPKGKVLRGFKKDIHTLQQFDGTKIHCTVPFKGTRYAIILYAIHRSYHEAPALARALLVRLGFNLPLHEFEANMQAEDEELAGAVVEGRPEADEPGRHPPPTGRPRPPKRLHEDTEEAAAEPQEPSAAKPGQPAMALPILQPVFRSPDEPEVQELWSDSDMEAARKKLERDLACQQEAGRQAEAQREAAAEDDAQTKDELEQNLFQTKRELTSLKWQYDQLMADRDQSLQKAANVEAALKSADLRQAVESACCWTEQDAAKAAEARATGFEEQAANLRHTVYRLESELGHQRAIAMVPREVRAGAPSPGLWGLSGKLAQVLALLDASSLEEGLRRLRAECEDLKAGLPSRPGQGTVNPVDLEFADIHLRKQYAAAESKVAQLQDAVAFLTQRAAIGSAEAKAGKAHDMLKKDLHRYEDLEQRLRHVQDKSKLSELEMLMQSIETEQEAWHGHLEASQARAVNLESQVVQEEIENRRLRSEMLASQTQAEKLQRQSQRKVRT</sequence>
<name>A0A1Q9CSN3_SYMMI</name>
<feature type="compositionally biased region" description="Low complexity" evidence="1">
    <location>
        <begin position="453"/>
        <end position="463"/>
    </location>
</feature>
<feature type="compositionally biased region" description="Polar residues" evidence="1">
    <location>
        <begin position="180"/>
        <end position="190"/>
    </location>
</feature>
<dbReference type="OrthoDB" id="426975at2759"/>
<reference evidence="2 3" key="1">
    <citation type="submission" date="2016-02" db="EMBL/GenBank/DDBJ databases">
        <title>Genome analysis of coral dinoflagellate symbionts highlights evolutionary adaptations to a symbiotic lifestyle.</title>
        <authorList>
            <person name="Aranda M."/>
            <person name="Li Y."/>
            <person name="Liew Y.J."/>
            <person name="Baumgarten S."/>
            <person name="Simakov O."/>
            <person name="Wilson M."/>
            <person name="Piel J."/>
            <person name="Ashoor H."/>
            <person name="Bougouffa S."/>
            <person name="Bajic V.B."/>
            <person name="Ryu T."/>
            <person name="Ravasi T."/>
            <person name="Bayer T."/>
            <person name="Micklem G."/>
            <person name="Kim H."/>
            <person name="Bhak J."/>
            <person name="Lajeunesse T.C."/>
            <person name="Voolstra C.R."/>
        </authorList>
    </citation>
    <scope>NUCLEOTIDE SEQUENCE [LARGE SCALE GENOMIC DNA]</scope>
    <source>
        <strain evidence="2 3">CCMP2467</strain>
    </source>
</reference>
<feature type="compositionally biased region" description="Polar residues" evidence="1">
    <location>
        <begin position="152"/>
        <end position="167"/>
    </location>
</feature>
<comment type="caution">
    <text evidence="2">The sequence shown here is derived from an EMBL/GenBank/DDBJ whole genome shotgun (WGS) entry which is preliminary data.</text>
</comment>
<feature type="region of interest" description="Disordered" evidence="1">
    <location>
        <begin position="420"/>
        <end position="465"/>
    </location>
</feature>
<gene>
    <name evidence="2" type="ORF">AK812_SmicGene33020</name>
</gene>